<organism evidence="10 11">
    <name type="scientific">Luteolibacter ambystomatis</name>
    <dbReference type="NCBI Taxonomy" id="2824561"/>
    <lineage>
        <taxon>Bacteria</taxon>
        <taxon>Pseudomonadati</taxon>
        <taxon>Verrucomicrobiota</taxon>
        <taxon>Verrucomicrobiia</taxon>
        <taxon>Verrucomicrobiales</taxon>
        <taxon>Verrucomicrobiaceae</taxon>
        <taxon>Luteolibacter</taxon>
    </lineage>
</organism>
<evidence type="ECO:0000259" key="9">
    <source>
        <dbReference type="Pfam" id="PF02897"/>
    </source>
</evidence>
<dbReference type="RefSeq" id="WP_211630572.1">
    <property type="nucleotide sequence ID" value="NZ_CP073100.1"/>
</dbReference>
<dbReference type="EC" id="3.4.21.26" evidence="3"/>
<dbReference type="Proteomes" id="UP000676169">
    <property type="component" value="Chromosome"/>
</dbReference>
<dbReference type="SUPFAM" id="SSF50993">
    <property type="entry name" value="Peptidase/esterase 'gauge' domain"/>
    <property type="match status" value="1"/>
</dbReference>
<dbReference type="KEGG" id="lamb:KBB96_16375"/>
<dbReference type="GO" id="GO:0005829">
    <property type="term" value="C:cytosol"/>
    <property type="evidence" value="ECO:0007669"/>
    <property type="project" value="TreeGrafter"/>
</dbReference>
<evidence type="ECO:0000256" key="6">
    <source>
        <dbReference type="ARBA" id="ARBA00022825"/>
    </source>
</evidence>
<dbReference type="InterPro" id="IPR001375">
    <property type="entry name" value="Peptidase_S9_cat"/>
</dbReference>
<evidence type="ECO:0000256" key="1">
    <source>
        <dbReference type="ARBA" id="ARBA00001070"/>
    </source>
</evidence>
<evidence type="ECO:0000256" key="7">
    <source>
        <dbReference type="SAM" id="SignalP"/>
    </source>
</evidence>
<dbReference type="PRINTS" id="PR00862">
    <property type="entry name" value="PROLIGOPTASE"/>
</dbReference>
<dbReference type="Pfam" id="PF00326">
    <property type="entry name" value="Peptidase_S9"/>
    <property type="match status" value="1"/>
</dbReference>
<keyword evidence="11" id="KW-1185">Reference proteome</keyword>
<dbReference type="PANTHER" id="PTHR42881:SF2">
    <property type="entry name" value="PROLYL ENDOPEPTIDASE"/>
    <property type="match status" value="1"/>
</dbReference>
<reference evidence="10" key="1">
    <citation type="submission" date="2021-04" db="EMBL/GenBank/DDBJ databases">
        <title>Luteolibacter sp. 32A isolated from the skin of an Anderson's salamander (Ambystoma andersonii).</title>
        <authorList>
            <person name="Spergser J."/>
            <person name="Busse H.-J."/>
        </authorList>
    </citation>
    <scope>NUCLEOTIDE SEQUENCE</scope>
    <source>
        <strain evidence="10">32A</strain>
    </source>
</reference>
<dbReference type="Gene3D" id="3.40.50.1820">
    <property type="entry name" value="alpha/beta hydrolase"/>
    <property type="match status" value="1"/>
</dbReference>
<protein>
    <recommendedName>
        <fullName evidence="3">prolyl oligopeptidase</fullName>
        <ecNumber evidence="3">3.4.21.26</ecNumber>
    </recommendedName>
</protein>
<dbReference type="EMBL" id="CP073100">
    <property type="protein sequence ID" value="QUE50432.1"/>
    <property type="molecule type" value="Genomic_DNA"/>
</dbReference>
<dbReference type="Gene3D" id="2.130.10.120">
    <property type="entry name" value="Prolyl oligopeptidase, N-terminal domain"/>
    <property type="match status" value="1"/>
</dbReference>
<dbReference type="InterPro" id="IPR029058">
    <property type="entry name" value="AB_hydrolase_fold"/>
</dbReference>
<gene>
    <name evidence="10" type="ORF">KBB96_16375</name>
</gene>
<accession>A0A975IYP0</accession>
<feature type="domain" description="Peptidase S9A N-terminal" evidence="9">
    <location>
        <begin position="24"/>
        <end position="428"/>
    </location>
</feature>
<evidence type="ECO:0000256" key="5">
    <source>
        <dbReference type="ARBA" id="ARBA00022801"/>
    </source>
</evidence>
<evidence type="ECO:0000259" key="8">
    <source>
        <dbReference type="Pfam" id="PF00326"/>
    </source>
</evidence>
<dbReference type="GO" id="GO:0070012">
    <property type="term" value="F:oligopeptidase activity"/>
    <property type="evidence" value="ECO:0007669"/>
    <property type="project" value="TreeGrafter"/>
</dbReference>
<dbReference type="InterPro" id="IPR002470">
    <property type="entry name" value="Peptidase_S9A"/>
</dbReference>
<dbReference type="AlphaFoldDB" id="A0A975IYP0"/>
<comment type="similarity">
    <text evidence="2">Belongs to the peptidase S9A family.</text>
</comment>
<feature type="chain" id="PRO_5037079742" description="prolyl oligopeptidase" evidence="7">
    <location>
        <begin position="20"/>
        <end position="704"/>
    </location>
</feature>
<keyword evidence="6" id="KW-0720">Serine protease</keyword>
<evidence type="ECO:0000313" key="11">
    <source>
        <dbReference type="Proteomes" id="UP000676169"/>
    </source>
</evidence>
<feature type="domain" description="Peptidase S9 prolyl oligopeptidase catalytic" evidence="8">
    <location>
        <begin position="487"/>
        <end position="700"/>
    </location>
</feature>
<evidence type="ECO:0000256" key="4">
    <source>
        <dbReference type="ARBA" id="ARBA00022670"/>
    </source>
</evidence>
<dbReference type="GO" id="GO:0004252">
    <property type="term" value="F:serine-type endopeptidase activity"/>
    <property type="evidence" value="ECO:0007669"/>
    <property type="project" value="UniProtKB-EC"/>
</dbReference>
<dbReference type="InterPro" id="IPR023302">
    <property type="entry name" value="Pept_S9A_N"/>
</dbReference>
<dbReference type="FunFam" id="3.40.50.1820:FF:000005">
    <property type="entry name" value="Prolyl endopeptidase"/>
    <property type="match status" value="1"/>
</dbReference>
<evidence type="ECO:0000256" key="3">
    <source>
        <dbReference type="ARBA" id="ARBA00011897"/>
    </source>
</evidence>
<dbReference type="PANTHER" id="PTHR42881">
    <property type="entry name" value="PROLYL ENDOPEPTIDASE"/>
    <property type="match status" value="1"/>
</dbReference>
<dbReference type="PROSITE" id="PS00708">
    <property type="entry name" value="PRO_ENDOPEP_SER"/>
    <property type="match status" value="1"/>
</dbReference>
<evidence type="ECO:0000256" key="2">
    <source>
        <dbReference type="ARBA" id="ARBA00005228"/>
    </source>
</evidence>
<evidence type="ECO:0000313" key="10">
    <source>
        <dbReference type="EMBL" id="QUE50432.1"/>
    </source>
</evidence>
<sequence length="704" mass="78211">MKIPSPLVCLSAITCLIHAAPGYPAARKETVTDDYHSTKVADPYRWLEDDNAADTKAWVQEENKVTHAFLDGIPRREAIRERLRTLWNYERIGAPTEYGGKWFFSRNSGLQNQAVLMVADAPEAEGRILLDPNTLSKDGTVSLGGQRPSEDGKLLAYSLSTGGSDWQEIRVRDVTTGKDLEDHLKWVKFSGTSWKKDGSGFYYSRYDEPKKGAALTQKNEFQKLCFHKIGTPQEQDVIVYERKDHANWGIHGGVTEDGRYLIISISQGTDPKNRVFYKDLSDENAKVVELLPDADAEYDFIDNQGPVFFFKTDLDAPRGRVIAIDTREPARAKWKQIIPESKDLLKGISSVGGQLVCQYLQDAKSAVKCMDFEGRLIRDLTLPGLGSAGGFGGKKEDKQTFYGFSTFTEPGSIYRLDLATGESKLWRKPKVGFDSDAYESEQVFYPSKDGTKVPMFIVHKKGLKLDGTNPTLLYGYGGFDTSLTPGFSIPRAVWLEMGGVLAVANLRGGGEYGREWHEAGTKLRKQNVFDDFIAAGEWLISNKYTSTPKLAIQGGSNGGLLVGACLVQRPDLFGAAIPHVGVMDMLRFHKFTIGWAWQSDYGSSDNPLEFKALYAYSPYHNLKPGTRYPATLVMTADHDDRVVPAHSFKFAARLQECQPKDGPPVLIRIESSAGHGAGTALNKSIEQSADEWTFLSKALDMKRD</sequence>
<name>A0A975IYP0_9BACT</name>
<dbReference type="InterPro" id="IPR051167">
    <property type="entry name" value="Prolyl_oligopep/macrocyclase"/>
</dbReference>
<dbReference type="FunFam" id="2.130.10.120:FF:000001">
    <property type="entry name" value="Prolyl endopeptidase"/>
    <property type="match status" value="1"/>
</dbReference>
<keyword evidence="5" id="KW-0378">Hydrolase</keyword>
<feature type="signal peptide" evidence="7">
    <location>
        <begin position="1"/>
        <end position="19"/>
    </location>
</feature>
<comment type="catalytic activity">
    <reaction evidence="1">
        <text>Hydrolysis of Pro-|-Xaa &gt;&gt; Ala-|-Xaa in oligopeptides.</text>
        <dbReference type="EC" id="3.4.21.26"/>
    </reaction>
</comment>
<dbReference type="Pfam" id="PF02897">
    <property type="entry name" value="Peptidase_S9_N"/>
    <property type="match status" value="1"/>
</dbReference>
<proteinExistence type="inferred from homology"/>
<dbReference type="GO" id="GO:0006508">
    <property type="term" value="P:proteolysis"/>
    <property type="evidence" value="ECO:0007669"/>
    <property type="project" value="UniProtKB-KW"/>
</dbReference>
<keyword evidence="4" id="KW-0645">Protease</keyword>
<keyword evidence="7" id="KW-0732">Signal</keyword>
<dbReference type="InterPro" id="IPR002471">
    <property type="entry name" value="Pept_S9_AS"/>
</dbReference>
<dbReference type="SUPFAM" id="SSF53474">
    <property type="entry name" value="alpha/beta-Hydrolases"/>
    <property type="match status" value="1"/>
</dbReference>